<dbReference type="Proteomes" id="UP001212097">
    <property type="component" value="Chromosome"/>
</dbReference>
<evidence type="ECO:0000313" key="2">
    <source>
        <dbReference type="EMBL" id="WCC79406.1"/>
    </source>
</evidence>
<keyword evidence="3" id="KW-1185">Reference proteome</keyword>
<gene>
    <name evidence="2" type="ORF">O6R08_07710</name>
</gene>
<sequence length="139" mass="14123">MKSRAVLVATALLVVAGCAPSHQAAVPTPDAGSPTPAPAGAQTLAGLGFENGPRNFRVPQGLDVTMRVDHANNITLLTEPDTSGRVHDFLAANLAASGFVVTGDGNGSLTFTSNRPDTQGWTGAFTSSDEAAGLTLRHG</sequence>
<feature type="signal peptide" evidence="1">
    <location>
        <begin position="1"/>
        <end position="24"/>
    </location>
</feature>
<name>A0ABY7QWH2_9ACTN</name>
<proteinExistence type="predicted"/>
<feature type="chain" id="PRO_5047076890" description="Lipoprotein" evidence="1">
    <location>
        <begin position="25"/>
        <end position="139"/>
    </location>
</feature>
<evidence type="ECO:0000256" key="1">
    <source>
        <dbReference type="SAM" id="SignalP"/>
    </source>
</evidence>
<reference evidence="2 3" key="2">
    <citation type="submission" date="2023-06" db="EMBL/GenBank/DDBJ databases">
        <title>The Gram-positive Non-spore-bearing Anaerobic Bacilli of Human Feces.</title>
        <authorList>
            <person name="Eggerth A.H."/>
        </authorList>
    </citation>
    <scope>NUCLEOTIDE SEQUENCE [LARGE SCALE GENOMIC DNA]</scope>
    <source>
        <strain evidence="2 3">CBA3108</strain>
    </source>
</reference>
<protein>
    <recommendedName>
        <fullName evidence="4">Lipoprotein</fullName>
    </recommendedName>
</protein>
<keyword evidence="1" id="KW-0732">Signal</keyword>
<dbReference type="RefSeq" id="WP_271417607.1">
    <property type="nucleotide sequence ID" value="NZ_CP115668.1"/>
</dbReference>
<dbReference type="PROSITE" id="PS51257">
    <property type="entry name" value="PROKAR_LIPOPROTEIN"/>
    <property type="match status" value="1"/>
</dbReference>
<reference evidence="2 3" key="1">
    <citation type="submission" date="2023-01" db="EMBL/GenBank/DDBJ databases">
        <authorList>
            <person name="Lee S.H."/>
            <person name="Jung H.S."/>
            <person name="Yun J.U."/>
        </authorList>
    </citation>
    <scope>NUCLEOTIDE SEQUENCE [LARGE SCALE GENOMIC DNA]</scope>
    <source>
        <strain evidence="2 3">CBA3108</strain>
    </source>
</reference>
<evidence type="ECO:0000313" key="3">
    <source>
        <dbReference type="Proteomes" id="UP001212097"/>
    </source>
</evidence>
<accession>A0ABY7QWH2</accession>
<dbReference type="EMBL" id="CP115668">
    <property type="protein sequence ID" value="WCC79406.1"/>
    <property type="molecule type" value="Genomic_DNA"/>
</dbReference>
<organism evidence="2 3">
    <name type="scientific">Cutibacterium equinum</name>
    <dbReference type="NCBI Taxonomy" id="3016342"/>
    <lineage>
        <taxon>Bacteria</taxon>
        <taxon>Bacillati</taxon>
        <taxon>Actinomycetota</taxon>
        <taxon>Actinomycetes</taxon>
        <taxon>Propionibacteriales</taxon>
        <taxon>Propionibacteriaceae</taxon>
        <taxon>Cutibacterium</taxon>
    </lineage>
</organism>
<evidence type="ECO:0008006" key="4">
    <source>
        <dbReference type="Google" id="ProtNLM"/>
    </source>
</evidence>